<keyword evidence="1" id="KW-0812">Transmembrane</keyword>
<dbReference type="AlphaFoldDB" id="A0A7S3MU76"/>
<reference evidence="2" key="1">
    <citation type="submission" date="2021-01" db="EMBL/GenBank/DDBJ databases">
        <authorList>
            <person name="Corre E."/>
            <person name="Pelletier E."/>
            <person name="Niang G."/>
            <person name="Scheremetjew M."/>
            <person name="Finn R."/>
            <person name="Kale V."/>
            <person name="Holt S."/>
            <person name="Cochrane G."/>
            <person name="Meng A."/>
            <person name="Brown T."/>
            <person name="Cohen L."/>
        </authorList>
    </citation>
    <scope>NUCLEOTIDE SEQUENCE</scope>
    <source>
        <strain evidence="2">S3</strain>
    </source>
</reference>
<organism evidence="2">
    <name type="scientific">Strombidium inclinatum</name>
    <dbReference type="NCBI Taxonomy" id="197538"/>
    <lineage>
        <taxon>Eukaryota</taxon>
        <taxon>Sar</taxon>
        <taxon>Alveolata</taxon>
        <taxon>Ciliophora</taxon>
        <taxon>Intramacronucleata</taxon>
        <taxon>Spirotrichea</taxon>
        <taxon>Oligotrichia</taxon>
        <taxon>Strombidiidae</taxon>
        <taxon>Strombidium</taxon>
    </lineage>
</organism>
<sequence length="122" mass="12813">MLSWLPDCGAALLLLRTIGLKRCHLQVLSRVIAQFILQLGMSRAVGSGLLLVITEASEAELVTDDTQVLFVLVLPLLHDDGRSGEGGFSFFLGGVFGPLVAGLGLLVLSAPIDPLSKSSELG</sequence>
<proteinExistence type="predicted"/>
<protein>
    <submittedName>
        <fullName evidence="2">Uncharacterized protein</fullName>
    </submittedName>
</protein>
<accession>A0A7S3MU76</accession>
<keyword evidence="1" id="KW-0472">Membrane</keyword>
<feature type="transmembrane region" description="Helical" evidence="1">
    <location>
        <begin position="88"/>
        <end position="108"/>
    </location>
</feature>
<evidence type="ECO:0000313" key="2">
    <source>
        <dbReference type="EMBL" id="CAE0324424.1"/>
    </source>
</evidence>
<name>A0A7S3MU76_9SPIT</name>
<dbReference type="EMBL" id="HBIH01012164">
    <property type="protein sequence ID" value="CAE0324424.1"/>
    <property type="molecule type" value="Transcribed_RNA"/>
</dbReference>
<keyword evidence="1" id="KW-1133">Transmembrane helix</keyword>
<evidence type="ECO:0000256" key="1">
    <source>
        <dbReference type="SAM" id="Phobius"/>
    </source>
</evidence>
<gene>
    <name evidence="2" type="ORF">SINC0208_LOCUS5015</name>
</gene>